<dbReference type="Proteomes" id="UP000054771">
    <property type="component" value="Unassembled WGS sequence"/>
</dbReference>
<gene>
    <name evidence="2" type="ORF">ASPCAL05524</name>
</gene>
<accession>A0A0U5C715</accession>
<feature type="chain" id="PRO_5006855612" evidence="1">
    <location>
        <begin position="28"/>
        <end position="189"/>
    </location>
</feature>
<keyword evidence="3" id="KW-1185">Reference proteome</keyword>
<feature type="signal peptide" evidence="1">
    <location>
        <begin position="1"/>
        <end position="27"/>
    </location>
</feature>
<evidence type="ECO:0000313" key="3">
    <source>
        <dbReference type="Proteomes" id="UP000054771"/>
    </source>
</evidence>
<evidence type="ECO:0000256" key="1">
    <source>
        <dbReference type="SAM" id="SignalP"/>
    </source>
</evidence>
<dbReference type="AlphaFoldDB" id="A0A0U5C715"/>
<keyword evidence="1" id="KW-0732">Signal</keyword>
<organism evidence="2 3">
    <name type="scientific">Aspergillus calidoustus</name>
    <dbReference type="NCBI Taxonomy" id="454130"/>
    <lineage>
        <taxon>Eukaryota</taxon>
        <taxon>Fungi</taxon>
        <taxon>Dikarya</taxon>
        <taxon>Ascomycota</taxon>
        <taxon>Pezizomycotina</taxon>
        <taxon>Eurotiomycetes</taxon>
        <taxon>Eurotiomycetidae</taxon>
        <taxon>Eurotiales</taxon>
        <taxon>Aspergillaceae</taxon>
        <taxon>Aspergillus</taxon>
        <taxon>Aspergillus subgen. Nidulantes</taxon>
    </lineage>
</organism>
<name>A0A0U5C715_ASPCI</name>
<evidence type="ECO:0000313" key="2">
    <source>
        <dbReference type="EMBL" id="CEL04394.1"/>
    </source>
</evidence>
<sequence length="189" mass="20713">MPQFHPFTTFTSLLTLALSLLSSLASAYPAIDLAILCRLLQLDLGLRQAYILLDRLGDDAPSITPADVVNIFNATTAQNTTTLQQPLPIACEGATQFVICLAYHEFTTTSIELYKDLAEDADEFDRTARNGFVDGFTAIYNENADFVEKVAPLALPLCVQSIRQDDMVLEKAFLEAFNVLDPTTASEGQ</sequence>
<dbReference type="EMBL" id="CDMC01000004">
    <property type="protein sequence ID" value="CEL04394.1"/>
    <property type="molecule type" value="Genomic_DNA"/>
</dbReference>
<proteinExistence type="predicted"/>
<dbReference type="OMA" id="CLAYHEF"/>
<reference evidence="3" key="1">
    <citation type="journal article" date="2016" name="Genome Announc.">
        <title>Draft genome sequences of fungus Aspergillus calidoustus.</title>
        <authorList>
            <person name="Horn F."/>
            <person name="Linde J."/>
            <person name="Mattern D.J."/>
            <person name="Walther G."/>
            <person name="Guthke R."/>
            <person name="Scherlach K."/>
            <person name="Martin K."/>
            <person name="Brakhage A.A."/>
            <person name="Petzke L."/>
            <person name="Valiante V."/>
        </authorList>
    </citation>
    <scope>NUCLEOTIDE SEQUENCE [LARGE SCALE GENOMIC DNA]</scope>
    <source>
        <strain evidence="3">SF006504</strain>
    </source>
</reference>
<dbReference type="OrthoDB" id="4326654at2759"/>
<protein>
    <submittedName>
        <fullName evidence="2">Uncharacterized protein</fullName>
    </submittedName>
</protein>